<dbReference type="Pfam" id="PF03783">
    <property type="entry name" value="CsgG"/>
    <property type="match status" value="1"/>
</dbReference>
<evidence type="ECO:0000313" key="3">
    <source>
        <dbReference type="Proteomes" id="UP000056905"/>
    </source>
</evidence>
<evidence type="ECO:0000313" key="2">
    <source>
        <dbReference type="EMBL" id="ALL14165.1"/>
    </source>
</evidence>
<feature type="chain" id="PRO_5006052643" evidence="1">
    <location>
        <begin position="26"/>
        <end position="307"/>
    </location>
</feature>
<reference evidence="2 3" key="1">
    <citation type="submission" date="2015-10" db="EMBL/GenBank/DDBJ databases">
        <title>Conservation of the essential genome among Caulobacter and Brevundimonas species.</title>
        <authorList>
            <person name="Scott D."/>
            <person name="Ely B."/>
        </authorList>
    </citation>
    <scope>NUCLEOTIDE SEQUENCE [LARGE SCALE GENOMIC DNA]</scope>
    <source>
        <strain evidence="2 3">CB4</strain>
    </source>
</reference>
<keyword evidence="1" id="KW-0732">Signal</keyword>
<dbReference type="AlphaFoldDB" id="A0A0P0P1D2"/>
<dbReference type="NCBIfam" id="NF037935">
    <property type="entry name" value="holdfast_HfaB"/>
    <property type="match status" value="1"/>
</dbReference>
<proteinExistence type="predicted"/>
<dbReference type="Gene3D" id="3.40.50.10610">
    <property type="entry name" value="ABC-type transport auxiliary lipoprotein component"/>
    <property type="match status" value="1"/>
</dbReference>
<dbReference type="OrthoDB" id="7186511at2"/>
<evidence type="ECO:0000256" key="1">
    <source>
        <dbReference type="SAM" id="SignalP"/>
    </source>
</evidence>
<dbReference type="RefSeq" id="WP_062148265.1">
    <property type="nucleotide sequence ID" value="NZ_CP013002.1"/>
</dbReference>
<dbReference type="Proteomes" id="UP000056905">
    <property type="component" value="Chromosome"/>
</dbReference>
<dbReference type="InterPro" id="IPR005534">
    <property type="entry name" value="Curli_assmbl/transp-comp_CsgG"/>
</dbReference>
<dbReference type="GO" id="GO:0030288">
    <property type="term" value="C:outer membrane-bounded periplasmic space"/>
    <property type="evidence" value="ECO:0007669"/>
    <property type="project" value="InterPro"/>
</dbReference>
<feature type="signal peptide" evidence="1">
    <location>
        <begin position="1"/>
        <end position="25"/>
    </location>
</feature>
<dbReference type="EMBL" id="CP013002">
    <property type="protein sequence ID" value="ALL14165.1"/>
    <property type="molecule type" value="Genomic_DNA"/>
</dbReference>
<dbReference type="InterPro" id="IPR049861">
    <property type="entry name" value="Holdfast_HfaB"/>
</dbReference>
<sequence>MLLARALGGIGLSAAILAVSPASLAAESGGDYARPIGDAPATRNPTPYTPALICLARQPMARPMPRISVGRISDMTGKADFETGAKVSQGASLFAITALGKAGFPVVERLDNSVAEIELNYARQRLLSDTPELAGSSGDNYRRILAGQIAGSSYYIVGGITELNYNIRSTGADAQVGDRGLNGVRAGVSGQTYVLNIAIDLRLVNSRSQEVVDMVSYQKQLVGRSLDLGLTAGEDKLGAAASYGRSGMEPIQAAVRTLVERGVFELVAGFRDGKAKDLCLDPLTEPGGPTLPAYAAQRTPQAQQGTW</sequence>
<protein>
    <submittedName>
        <fullName evidence="2">Curli assembly protein CsgG</fullName>
    </submittedName>
</protein>
<organism evidence="2 3">
    <name type="scientific">Caulobacter henricii</name>
    <dbReference type="NCBI Taxonomy" id="69395"/>
    <lineage>
        <taxon>Bacteria</taxon>
        <taxon>Pseudomonadati</taxon>
        <taxon>Pseudomonadota</taxon>
        <taxon>Alphaproteobacteria</taxon>
        <taxon>Caulobacterales</taxon>
        <taxon>Caulobacteraceae</taxon>
        <taxon>Caulobacter</taxon>
    </lineage>
</organism>
<dbReference type="KEGG" id="chq:AQ619_12910"/>
<keyword evidence="3" id="KW-1185">Reference proteome</keyword>
<dbReference type="STRING" id="69395.AQ619_12910"/>
<gene>
    <name evidence="2" type="ORF">AQ619_12910</name>
</gene>
<name>A0A0P0P1D2_9CAUL</name>
<accession>A0A0P0P1D2</accession>